<dbReference type="Gene3D" id="3.40.190.290">
    <property type="match status" value="1"/>
</dbReference>
<dbReference type="Pfam" id="PF00126">
    <property type="entry name" value="HTH_1"/>
    <property type="match status" value="1"/>
</dbReference>
<dbReference type="SUPFAM" id="SSF53850">
    <property type="entry name" value="Periplasmic binding protein-like II"/>
    <property type="match status" value="1"/>
</dbReference>
<evidence type="ECO:0000259" key="5">
    <source>
        <dbReference type="PROSITE" id="PS50931"/>
    </source>
</evidence>
<dbReference type="PANTHER" id="PTHR30537">
    <property type="entry name" value="HTH-TYPE TRANSCRIPTIONAL REGULATOR"/>
    <property type="match status" value="1"/>
</dbReference>
<dbReference type="Proteomes" id="UP000247536">
    <property type="component" value="Unassembled WGS sequence"/>
</dbReference>
<dbReference type="PANTHER" id="PTHR30537:SF35">
    <property type="entry name" value="TRANSCRIPTIONAL REGULATORY PROTEIN"/>
    <property type="match status" value="1"/>
</dbReference>
<name>A0ABX5NQI2_9HYPH</name>
<keyword evidence="3" id="KW-0238">DNA-binding</keyword>
<dbReference type="CDD" id="cd08422">
    <property type="entry name" value="PBP2_CrgA_like"/>
    <property type="match status" value="1"/>
</dbReference>
<reference evidence="6 7" key="1">
    <citation type="submission" date="2018-06" db="EMBL/GenBank/DDBJ databases">
        <title>Rhizobium wuzhouense sp. nov., isolated from roots of Oryza officinalis.</title>
        <authorList>
            <person name="Yuan T."/>
        </authorList>
    </citation>
    <scope>NUCLEOTIDE SEQUENCE [LARGE SCALE GENOMIC DNA]</scope>
    <source>
        <strain evidence="6 7">W44</strain>
    </source>
</reference>
<proteinExistence type="inferred from homology"/>
<dbReference type="InterPro" id="IPR058163">
    <property type="entry name" value="LysR-type_TF_proteobact-type"/>
</dbReference>
<accession>A0ABX5NQI2</accession>
<keyword evidence="4" id="KW-0804">Transcription</keyword>
<evidence type="ECO:0000313" key="7">
    <source>
        <dbReference type="Proteomes" id="UP000247536"/>
    </source>
</evidence>
<evidence type="ECO:0000256" key="4">
    <source>
        <dbReference type="ARBA" id="ARBA00023163"/>
    </source>
</evidence>
<comment type="caution">
    <text evidence="6">The sequence shown here is derived from an EMBL/GenBank/DDBJ whole genome shotgun (WGS) entry which is preliminary data.</text>
</comment>
<evidence type="ECO:0000256" key="2">
    <source>
        <dbReference type="ARBA" id="ARBA00023015"/>
    </source>
</evidence>
<dbReference type="SUPFAM" id="SSF46785">
    <property type="entry name" value="Winged helix' DNA-binding domain"/>
    <property type="match status" value="1"/>
</dbReference>
<dbReference type="EMBL" id="QJRY01000006">
    <property type="protein sequence ID" value="PYB71791.1"/>
    <property type="molecule type" value="Genomic_DNA"/>
</dbReference>
<dbReference type="Pfam" id="PF03466">
    <property type="entry name" value="LysR_substrate"/>
    <property type="match status" value="1"/>
</dbReference>
<evidence type="ECO:0000256" key="1">
    <source>
        <dbReference type="ARBA" id="ARBA00009437"/>
    </source>
</evidence>
<gene>
    <name evidence="6" type="ORF">DMY87_16445</name>
</gene>
<sequence length="311" mass="35123">MDRFVELEVFTRIADEANLTRAAQEMGLSVSGVSRHLTNLENRLGVRLVQRTTRALSLTSEGQRFARSARDILSTLQEAEESVSHVSAEPTGVLRLGASLSFAMLHLIPVINAFKARYPQVRIDLQASNRYCDIIENGLDLAIRTRRAEVDSSVTIRKLAEMPRMMVGAPDYLARQGVPQAPDDLERHDLLLYTLSENWDQLTFTRGNEERRFSTLAEMASNDGQLLRQAALSGMGLLVQPAYVVHEDIEAGRLVPVLTDWTLPSLTMNIVFPSRTHLPARTRLFIDALVRHFREHDLERTWQQVASRPLQ</sequence>
<dbReference type="InterPro" id="IPR005119">
    <property type="entry name" value="LysR_subst-bd"/>
</dbReference>
<dbReference type="PROSITE" id="PS50931">
    <property type="entry name" value="HTH_LYSR"/>
    <property type="match status" value="1"/>
</dbReference>
<evidence type="ECO:0000256" key="3">
    <source>
        <dbReference type="ARBA" id="ARBA00023125"/>
    </source>
</evidence>
<dbReference type="InterPro" id="IPR036390">
    <property type="entry name" value="WH_DNA-bd_sf"/>
</dbReference>
<dbReference type="InterPro" id="IPR000847">
    <property type="entry name" value="LysR_HTH_N"/>
</dbReference>
<keyword evidence="7" id="KW-1185">Reference proteome</keyword>
<dbReference type="InterPro" id="IPR036388">
    <property type="entry name" value="WH-like_DNA-bd_sf"/>
</dbReference>
<organism evidence="6 7">
    <name type="scientific">Rhizobium wuzhouense</name>
    <dbReference type="NCBI Taxonomy" id="1986026"/>
    <lineage>
        <taxon>Bacteria</taxon>
        <taxon>Pseudomonadati</taxon>
        <taxon>Pseudomonadota</taxon>
        <taxon>Alphaproteobacteria</taxon>
        <taxon>Hyphomicrobiales</taxon>
        <taxon>Rhizobiaceae</taxon>
        <taxon>Rhizobium/Agrobacterium group</taxon>
        <taxon>Rhizobium</taxon>
    </lineage>
</organism>
<keyword evidence="2" id="KW-0805">Transcription regulation</keyword>
<feature type="domain" description="HTH lysR-type" evidence="5">
    <location>
        <begin position="1"/>
        <end position="59"/>
    </location>
</feature>
<evidence type="ECO:0000313" key="6">
    <source>
        <dbReference type="EMBL" id="PYB71791.1"/>
    </source>
</evidence>
<protein>
    <submittedName>
        <fullName evidence="6">LysR family transcriptional regulator</fullName>
    </submittedName>
</protein>
<dbReference type="Gene3D" id="1.10.10.10">
    <property type="entry name" value="Winged helix-like DNA-binding domain superfamily/Winged helix DNA-binding domain"/>
    <property type="match status" value="1"/>
</dbReference>
<dbReference type="RefSeq" id="WP_110792737.1">
    <property type="nucleotide sequence ID" value="NZ_QJRY01000006.1"/>
</dbReference>
<comment type="similarity">
    <text evidence="1">Belongs to the LysR transcriptional regulatory family.</text>
</comment>